<evidence type="ECO:0000313" key="5">
    <source>
        <dbReference type="Ensembl" id="ENSACDP00005006496.1"/>
    </source>
</evidence>
<dbReference type="Pfam" id="PF07654">
    <property type="entry name" value="C1-set"/>
    <property type="match status" value="1"/>
</dbReference>
<feature type="transmembrane region" description="Helical" evidence="2">
    <location>
        <begin position="12"/>
        <end position="32"/>
    </location>
</feature>
<accession>A0A8B9DK63</accession>
<sequence length="224" mass="26105">MSNDDLPGDSWVVALAVMIVCSKISILTLFCLPPEYLLLQPKQKNHYMNVRCPDRFIWDQQEICSYNTEVGFYVSCLELGHALAEYWIRLQWLSYLWASRGKYCSCNQRRFQTQWMVGERFSKTVCSAARFYPSQIKIKWFENGQKEMEKLGEGHSLLCWDRRKLEKNWGENSECIAWALTLWTALPTEIHSGSAEGKKVPGLLGFVLNFIMVGAHYLSKRKER</sequence>
<dbReference type="InterPro" id="IPR000353">
    <property type="entry name" value="MHC_II_b_N"/>
</dbReference>
<keyword evidence="6" id="KW-1185">Reference proteome</keyword>
<evidence type="ECO:0000259" key="4">
    <source>
        <dbReference type="Pfam" id="PF07654"/>
    </source>
</evidence>
<dbReference type="GO" id="GO:0006955">
    <property type="term" value="P:immune response"/>
    <property type="evidence" value="ECO:0007669"/>
    <property type="project" value="InterPro"/>
</dbReference>
<evidence type="ECO:0000256" key="1">
    <source>
        <dbReference type="ARBA" id="ARBA00023180"/>
    </source>
</evidence>
<dbReference type="Ensembl" id="ENSACDT00005007824.1">
    <property type="protein sequence ID" value="ENSACDP00005006496.1"/>
    <property type="gene ID" value="ENSACDG00005004769.1"/>
</dbReference>
<feature type="domain" description="Immunoglobulin C1-set" evidence="4">
    <location>
        <begin position="125"/>
        <end position="149"/>
    </location>
</feature>
<dbReference type="InterPro" id="IPR003597">
    <property type="entry name" value="Ig_C1-set"/>
</dbReference>
<keyword evidence="1" id="KW-0325">Glycoprotein</keyword>
<reference evidence="5" key="1">
    <citation type="submission" date="2025-08" db="UniProtKB">
        <authorList>
            <consortium name="Ensembl"/>
        </authorList>
    </citation>
    <scope>IDENTIFICATION</scope>
</reference>
<protein>
    <submittedName>
        <fullName evidence="5">Uncharacterized protein</fullName>
    </submittedName>
</protein>
<dbReference type="InterPro" id="IPR011162">
    <property type="entry name" value="MHC_I/II-like_Ag-recog"/>
</dbReference>
<dbReference type="Proteomes" id="UP000694521">
    <property type="component" value="Unplaced"/>
</dbReference>
<dbReference type="GO" id="GO:0042613">
    <property type="term" value="C:MHC class II protein complex"/>
    <property type="evidence" value="ECO:0007669"/>
    <property type="project" value="InterPro"/>
</dbReference>
<organism evidence="5 6">
    <name type="scientific">Anser cygnoides</name>
    <name type="common">Swan goose</name>
    <dbReference type="NCBI Taxonomy" id="8845"/>
    <lineage>
        <taxon>Eukaryota</taxon>
        <taxon>Metazoa</taxon>
        <taxon>Chordata</taxon>
        <taxon>Craniata</taxon>
        <taxon>Vertebrata</taxon>
        <taxon>Euteleostomi</taxon>
        <taxon>Archelosauria</taxon>
        <taxon>Archosauria</taxon>
        <taxon>Dinosauria</taxon>
        <taxon>Saurischia</taxon>
        <taxon>Theropoda</taxon>
        <taxon>Coelurosauria</taxon>
        <taxon>Aves</taxon>
        <taxon>Neognathae</taxon>
        <taxon>Galloanserae</taxon>
        <taxon>Anseriformes</taxon>
        <taxon>Anatidae</taxon>
        <taxon>Anserinae</taxon>
        <taxon>Anser</taxon>
    </lineage>
</organism>
<reference evidence="5" key="2">
    <citation type="submission" date="2025-09" db="UniProtKB">
        <authorList>
            <consortium name="Ensembl"/>
        </authorList>
    </citation>
    <scope>IDENTIFICATION</scope>
</reference>
<evidence type="ECO:0000259" key="3">
    <source>
        <dbReference type="Pfam" id="PF00969"/>
    </source>
</evidence>
<dbReference type="Pfam" id="PF00969">
    <property type="entry name" value="MHC_II_beta"/>
    <property type="match status" value="1"/>
</dbReference>
<dbReference type="SUPFAM" id="SSF54452">
    <property type="entry name" value="MHC antigen-recognition domain"/>
    <property type="match status" value="1"/>
</dbReference>
<feature type="domain" description="MHC class II beta chain N-terminal" evidence="3">
    <location>
        <begin position="49"/>
        <end position="108"/>
    </location>
</feature>
<name>A0A8B9DK63_ANSCY</name>
<dbReference type="InterPro" id="IPR013783">
    <property type="entry name" value="Ig-like_fold"/>
</dbReference>
<keyword evidence="2" id="KW-0812">Transmembrane</keyword>
<dbReference type="Gene3D" id="3.10.320.10">
    <property type="entry name" value="Class II Histocompatibility Antigen, M Beta Chain, Chain B, domain 1"/>
    <property type="match status" value="1"/>
</dbReference>
<proteinExistence type="predicted"/>
<dbReference type="Gene3D" id="2.60.40.10">
    <property type="entry name" value="Immunoglobulins"/>
    <property type="match status" value="1"/>
</dbReference>
<dbReference type="InterPro" id="IPR014745">
    <property type="entry name" value="MHC_II_a/b_N"/>
</dbReference>
<evidence type="ECO:0000313" key="6">
    <source>
        <dbReference type="Proteomes" id="UP000694521"/>
    </source>
</evidence>
<keyword evidence="2" id="KW-1133">Transmembrane helix</keyword>
<keyword evidence="2" id="KW-0472">Membrane</keyword>
<evidence type="ECO:0000256" key="2">
    <source>
        <dbReference type="SAM" id="Phobius"/>
    </source>
</evidence>
<dbReference type="AlphaFoldDB" id="A0A8B9DK63"/>
<dbReference type="GO" id="GO:0019882">
    <property type="term" value="P:antigen processing and presentation"/>
    <property type="evidence" value="ECO:0007669"/>
    <property type="project" value="InterPro"/>
</dbReference>